<evidence type="ECO:0000259" key="1">
    <source>
        <dbReference type="Pfam" id="PF13966"/>
    </source>
</evidence>
<protein>
    <recommendedName>
        <fullName evidence="1">Reverse transcriptase zinc-binding domain-containing protein</fullName>
    </recommendedName>
</protein>
<evidence type="ECO:0000313" key="2">
    <source>
        <dbReference type="EMBL" id="KAH1074841.1"/>
    </source>
</evidence>
<comment type="caution">
    <text evidence="2">The sequence shown here is derived from an EMBL/GenBank/DDBJ whole genome shotgun (WGS) entry which is preliminary data.</text>
</comment>
<keyword evidence="3" id="KW-1185">Reference proteome</keyword>
<dbReference type="InterPro" id="IPR036691">
    <property type="entry name" value="Endo/exonu/phosph_ase_sf"/>
</dbReference>
<dbReference type="OrthoDB" id="1748430at2759"/>
<gene>
    <name evidence="2" type="ORF">J1N35_027169</name>
</gene>
<dbReference type="InterPro" id="IPR026960">
    <property type="entry name" value="RVT-Znf"/>
</dbReference>
<evidence type="ECO:0000313" key="3">
    <source>
        <dbReference type="Proteomes" id="UP000828251"/>
    </source>
</evidence>
<dbReference type="EMBL" id="JAIQCV010000008">
    <property type="protein sequence ID" value="KAH1074841.1"/>
    <property type="molecule type" value="Genomic_DNA"/>
</dbReference>
<dbReference type="Gene3D" id="3.60.10.10">
    <property type="entry name" value="Endonuclease/exonuclease/phosphatase"/>
    <property type="match status" value="1"/>
</dbReference>
<dbReference type="Proteomes" id="UP000828251">
    <property type="component" value="Unassembled WGS sequence"/>
</dbReference>
<organism evidence="2 3">
    <name type="scientific">Gossypium stocksii</name>
    <dbReference type="NCBI Taxonomy" id="47602"/>
    <lineage>
        <taxon>Eukaryota</taxon>
        <taxon>Viridiplantae</taxon>
        <taxon>Streptophyta</taxon>
        <taxon>Embryophyta</taxon>
        <taxon>Tracheophyta</taxon>
        <taxon>Spermatophyta</taxon>
        <taxon>Magnoliopsida</taxon>
        <taxon>eudicotyledons</taxon>
        <taxon>Gunneridae</taxon>
        <taxon>Pentapetalae</taxon>
        <taxon>rosids</taxon>
        <taxon>malvids</taxon>
        <taxon>Malvales</taxon>
        <taxon>Malvaceae</taxon>
        <taxon>Malvoideae</taxon>
        <taxon>Gossypium</taxon>
    </lineage>
</organism>
<dbReference type="SUPFAM" id="SSF56219">
    <property type="entry name" value="DNase I-like"/>
    <property type="match status" value="1"/>
</dbReference>
<dbReference type="PANTHER" id="PTHR33710:SF77">
    <property type="entry name" value="DNASE I-LIKE SUPERFAMILY PROTEIN"/>
    <property type="match status" value="1"/>
</dbReference>
<name>A0A9D3VB07_9ROSI</name>
<dbReference type="AlphaFoldDB" id="A0A9D3VB07"/>
<dbReference type="PANTHER" id="PTHR33710">
    <property type="entry name" value="BNAC02G09200D PROTEIN"/>
    <property type="match status" value="1"/>
</dbReference>
<accession>A0A9D3VB07</accession>
<proteinExistence type="predicted"/>
<feature type="domain" description="Reverse transcriptase zinc-binding" evidence="1">
    <location>
        <begin position="524"/>
        <end position="588"/>
    </location>
</feature>
<dbReference type="Pfam" id="PF13966">
    <property type="entry name" value="zf-RVT"/>
    <property type="match status" value="1"/>
</dbReference>
<reference evidence="2 3" key="1">
    <citation type="journal article" date="2021" name="Plant Biotechnol. J.">
        <title>Multi-omics assisted identification of the key and species-specific regulatory components of drought-tolerant mechanisms in Gossypium stocksii.</title>
        <authorList>
            <person name="Yu D."/>
            <person name="Ke L."/>
            <person name="Zhang D."/>
            <person name="Wu Y."/>
            <person name="Sun Y."/>
            <person name="Mei J."/>
            <person name="Sun J."/>
            <person name="Sun Y."/>
        </authorList>
    </citation>
    <scope>NUCLEOTIDE SEQUENCE [LARGE SCALE GENOMIC DNA]</scope>
    <source>
        <strain evidence="3">cv. E1</strain>
        <tissue evidence="2">Leaf</tissue>
    </source>
</reference>
<sequence length="627" mass="72862">MAIGDFNAILSSEDKKGGHVKGHRCKSFGEFMDNAFLHDLGFQEPPFTWHRGFLSERLDRAVGNDAWVEAFPYCTITHPLRIKSDHRPLLMKFCGDDNRILNQPFRFLAGWLHHENFPDFVKNNWNFNGNLQEVLVRNELKNILHHEEMFWKQKSRCEWLKLRDRNTSYFHRRTVMRRKFNKITALRNVDGEWIFDPKTLKTEVVDFFQKLYEEILGSSRPLPLNPFPRLSLEDVELLGKGVTNKEIKTALFDMAPLKAPGSNKFQVAFFQNQWDNIWGTICKWVKKVFEEGIIEPEFNNTLIVLIPKVPNLENFSQFRTISLCSVLYKLVMKIITNKFKGIFPKIIGQEQAGFIAGRSIIDNIIIAQEVLWNGVPTQKFKPVRGIRRADLTHSGLFKIFLSNFCDLSGHKVNARKTNIFFSVGVREPLKSEINDMLGFQEDVLSDSIMRHRCSYMWRAVAKAWPLLHSNMIWSISNGRTVRCWEDNWVPAVGPLNQLWLPEDEVNRIISIPPPSESVQPDILSWSRTTSGPQRVRQFIWLALKQRLLTNSKRVRRGIAQDASCQLCGHFLEDNLHTLRDCPLAKNIWKQVIPLNHFDSFFAAVAELWGIWDGLLLLQKQGYDEVIM</sequence>